<gene>
    <name evidence="2" type="ORF">HMPREF1071_01394</name>
</gene>
<keyword evidence="3" id="KW-1185">Reference proteome</keyword>
<accession>I9TD50</accession>
<dbReference type="HOGENOM" id="CLU_2407228_0_0_10"/>
<evidence type="ECO:0000313" key="2">
    <source>
        <dbReference type="EMBL" id="EIY67071.1"/>
    </source>
</evidence>
<dbReference type="RefSeq" id="WP_007479257.1">
    <property type="nucleotide sequence ID" value="NZ_JH724307.1"/>
</dbReference>
<feature type="transmembrane region" description="Helical" evidence="1">
    <location>
        <begin position="36"/>
        <end position="57"/>
    </location>
</feature>
<evidence type="ECO:0000256" key="1">
    <source>
        <dbReference type="SAM" id="Phobius"/>
    </source>
</evidence>
<sequence>MNPIKMTLLVLGVWVIATFVWVHFIEDVSEKPFAVVMYSIYLAPFICTIAFIVSAFFYRTWINSHRRAVVVVLILLIIWTLSIALYLQSLFS</sequence>
<keyword evidence="1" id="KW-1133">Transmembrane helix</keyword>
<evidence type="ECO:0000313" key="3">
    <source>
        <dbReference type="Proteomes" id="UP000005150"/>
    </source>
</evidence>
<comment type="caution">
    <text evidence="2">The sequence shown here is derived from an EMBL/GenBank/DDBJ whole genome shotgun (WGS) entry which is preliminary data.</text>
</comment>
<dbReference type="EMBL" id="AGXV01000019">
    <property type="protein sequence ID" value="EIY67071.1"/>
    <property type="molecule type" value="Genomic_DNA"/>
</dbReference>
<feature type="transmembrane region" description="Helical" evidence="1">
    <location>
        <begin position="7"/>
        <end position="24"/>
    </location>
</feature>
<keyword evidence="1" id="KW-0812">Transmembrane</keyword>
<name>I9TD50_9BACE</name>
<organism evidence="2 3">
    <name type="scientific">Bacteroides salyersiae CL02T12C01</name>
    <dbReference type="NCBI Taxonomy" id="997887"/>
    <lineage>
        <taxon>Bacteria</taxon>
        <taxon>Pseudomonadati</taxon>
        <taxon>Bacteroidota</taxon>
        <taxon>Bacteroidia</taxon>
        <taxon>Bacteroidales</taxon>
        <taxon>Bacteroidaceae</taxon>
        <taxon>Bacteroides</taxon>
    </lineage>
</organism>
<proteinExistence type="predicted"/>
<dbReference type="Proteomes" id="UP000005150">
    <property type="component" value="Unassembled WGS sequence"/>
</dbReference>
<reference evidence="2 3" key="1">
    <citation type="submission" date="2012-02" db="EMBL/GenBank/DDBJ databases">
        <title>The Genome Sequence of Bacteroides salyersiae CL02T12C01.</title>
        <authorList>
            <consortium name="The Broad Institute Genome Sequencing Platform"/>
            <person name="Earl A."/>
            <person name="Ward D."/>
            <person name="Feldgarden M."/>
            <person name="Gevers D."/>
            <person name="Zitomersky N.L."/>
            <person name="Coyne M.J."/>
            <person name="Comstock L.E."/>
            <person name="Young S.K."/>
            <person name="Zeng Q."/>
            <person name="Gargeya S."/>
            <person name="Fitzgerald M."/>
            <person name="Haas B."/>
            <person name="Abouelleil A."/>
            <person name="Alvarado L."/>
            <person name="Arachchi H.M."/>
            <person name="Berlin A."/>
            <person name="Chapman S.B."/>
            <person name="Gearin G."/>
            <person name="Goldberg J."/>
            <person name="Griggs A."/>
            <person name="Gujja S."/>
            <person name="Hansen M."/>
            <person name="Heiman D."/>
            <person name="Howarth C."/>
            <person name="Larimer J."/>
            <person name="Lui A."/>
            <person name="MacDonald P.J.P."/>
            <person name="McCowen C."/>
            <person name="Montmayeur A."/>
            <person name="Murphy C."/>
            <person name="Neiman D."/>
            <person name="Pearson M."/>
            <person name="Priest M."/>
            <person name="Roberts A."/>
            <person name="Saif S."/>
            <person name="Shea T."/>
            <person name="Sisk P."/>
            <person name="Stolte C."/>
            <person name="Sykes S."/>
            <person name="Wortman J."/>
            <person name="Nusbaum C."/>
            <person name="Birren B."/>
        </authorList>
    </citation>
    <scope>NUCLEOTIDE SEQUENCE [LARGE SCALE GENOMIC DNA]</scope>
    <source>
        <strain evidence="2 3">CL02T12C01</strain>
    </source>
</reference>
<protein>
    <submittedName>
        <fullName evidence="2">Uncharacterized protein</fullName>
    </submittedName>
</protein>
<feature type="transmembrane region" description="Helical" evidence="1">
    <location>
        <begin position="69"/>
        <end position="87"/>
    </location>
</feature>
<dbReference type="GeneID" id="93115266"/>
<keyword evidence="1" id="KW-0472">Membrane</keyword>
<dbReference type="AlphaFoldDB" id="I9TD50"/>